<comment type="function">
    <text evidence="5">Transcriptional regulator of the ttuABCDE tartrate utilization operon.</text>
</comment>
<evidence type="ECO:0000259" key="8">
    <source>
        <dbReference type="PROSITE" id="PS50931"/>
    </source>
</evidence>
<organism evidence="9 10">
    <name type="scientific">Rhizobium tubonense</name>
    <dbReference type="NCBI Taxonomy" id="484088"/>
    <lineage>
        <taxon>Bacteria</taxon>
        <taxon>Pseudomonadati</taxon>
        <taxon>Pseudomonadota</taxon>
        <taxon>Alphaproteobacteria</taxon>
        <taxon>Hyphomicrobiales</taxon>
        <taxon>Rhizobiaceae</taxon>
        <taxon>Rhizobium/Agrobacterium group</taxon>
        <taxon>Rhizobium</taxon>
    </lineage>
</organism>
<dbReference type="EMBL" id="PCDP01000038">
    <property type="protein sequence ID" value="PZM12205.1"/>
    <property type="molecule type" value="Genomic_DNA"/>
</dbReference>
<dbReference type="RefSeq" id="WP_111161821.1">
    <property type="nucleotide sequence ID" value="NZ_PCDP01000038.1"/>
</dbReference>
<evidence type="ECO:0000313" key="9">
    <source>
        <dbReference type="EMBL" id="PZM12205.1"/>
    </source>
</evidence>
<proteinExistence type="inferred from homology"/>
<sequence>MMKIEGIAAFVAVAEAGSISEAARRLRLSKSVVSERLAEMERTLGATLLHRTTRKLTLTEDGIAFLERATRIVREIEDAASDMAERRGTLAGPLRIAAPVTFGRMHLGPALYPFLAEHPDIELSLDLDDRRVDPASDGYDAIVRHGAIADSRLVAWKLAKSRRVLTASPDYLARNGTPRSLAELDGHRGIFYTNRGVADWRFQGPDGPVLIRARLGLRVNNGDMIRDAALAGLGIALLPAFIAGPAISAGLLTAIDVGFHPDDEFIYMAHPEGRHPSAKLRAIADHLKKAFGDPPYWEP</sequence>
<comment type="similarity">
    <text evidence="1">Belongs to the LysR transcriptional regulatory family.</text>
</comment>
<dbReference type="GO" id="GO:0043565">
    <property type="term" value="F:sequence-specific DNA binding"/>
    <property type="evidence" value="ECO:0007669"/>
    <property type="project" value="TreeGrafter"/>
</dbReference>
<keyword evidence="4" id="KW-0804">Transcription</keyword>
<evidence type="ECO:0000256" key="3">
    <source>
        <dbReference type="ARBA" id="ARBA00023125"/>
    </source>
</evidence>
<name>A0A2W4CPC4_9HYPH</name>
<evidence type="ECO:0000256" key="5">
    <source>
        <dbReference type="ARBA" id="ARBA00054626"/>
    </source>
</evidence>
<dbReference type="OrthoDB" id="9813056at2"/>
<keyword evidence="10" id="KW-1185">Reference proteome</keyword>
<dbReference type="Proteomes" id="UP000248925">
    <property type="component" value="Unassembled WGS sequence"/>
</dbReference>
<dbReference type="FunFam" id="1.10.10.10:FF:000001">
    <property type="entry name" value="LysR family transcriptional regulator"/>
    <property type="match status" value="1"/>
</dbReference>
<evidence type="ECO:0000256" key="7">
    <source>
        <dbReference type="ARBA" id="ARBA00083243"/>
    </source>
</evidence>
<dbReference type="PROSITE" id="PS50931">
    <property type="entry name" value="HTH_LYSR"/>
    <property type="match status" value="1"/>
</dbReference>
<dbReference type="Pfam" id="PF03466">
    <property type="entry name" value="LysR_substrate"/>
    <property type="match status" value="1"/>
</dbReference>
<dbReference type="PANTHER" id="PTHR30537:SF5">
    <property type="entry name" value="HTH-TYPE TRANSCRIPTIONAL ACTIVATOR TTDR-RELATED"/>
    <property type="match status" value="1"/>
</dbReference>
<keyword evidence="3" id="KW-0238">DNA-binding</keyword>
<keyword evidence="2" id="KW-0805">Transcription regulation</keyword>
<evidence type="ECO:0000256" key="1">
    <source>
        <dbReference type="ARBA" id="ARBA00009437"/>
    </source>
</evidence>
<comment type="caution">
    <text evidence="9">The sequence shown here is derived from an EMBL/GenBank/DDBJ whole genome shotgun (WGS) entry which is preliminary data.</text>
</comment>
<dbReference type="GO" id="GO:0006351">
    <property type="term" value="P:DNA-templated transcription"/>
    <property type="evidence" value="ECO:0007669"/>
    <property type="project" value="TreeGrafter"/>
</dbReference>
<evidence type="ECO:0000256" key="6">
    <source>
        <dbReference type="ARBA" id="ARBA00067332"/>
    </source>
</evidence>
<dbReference type="GO" id="GO:0003700">
    <property type="term" value="F:DNA-binding transcription factor activity"/>
    <property type="evidence" value="ECO:0007669"/>
    <property type="project" value="InterPro"/>
</dbReference>
<dbReference type="Pfam" id="PF00126">
    <property type="entry name" value="HTH_1"/>
    <property type="match status" value="1"/>
</dbReference>
<accession>A0A2W4CPC4</accession>
<dbReference type="Gene3D" id="1.10.10.10">
    <property type="entry name" value="Winged helix-like DNA-binding domain superfamily/Winged helix DNA-binding domain"/>
    <property type="match status" value="1"/>
</dbReference>
<dbReference type="InterPro" id="IPR058163">
    <property type="entry name" value="LysR-type_TF_proteobact-type"/>
</dbReference>
<dbReference type="InterPro" id="IPR000847">
    <property type="entry name" value="LysR_HTH_N"/>
</dbReference>
<dbReference type="PANTHER" id="PTHR30537">
    <property type="entry name" value="HTH-TYPE TRANSCRIPTIONAL REGULATOR"/>
    <property type="match status" value="1"/>
</dbReference>
<protein>
    <recommendedName>
        <fullName evidence="6">HTH-type transcriptional regulator TtuA</fullName>
    </recommendedName>
    <alternativeName>
        <fullName evidence="7">Tartrate utilization transcriptional regulator</fullName>
    </alternativeName>
</protein>
<dbReference type="Gene3D" id="3.40.190.290">
    <property type="match status" value="1"/>
</dbReference>
<dbReference type="SUPFAM" id="SSF53850">
    <property type="entry name" value="Periplasmic binding protein-like II"/>
    <property type="match status" value="1"/>
</dbReference>
<dbReference type="InterPro" id="IPR005119">
    <property type="entry name" value="LysR_subst-bd"/>
</dbReference>
<evidence type="ECO:0000256" key="4">
    <source>
        <dbReference type="ARBA" id="ARBA00023163"/>
    </source>
</evidence>
<evidence type="ECO:0000256" key="2">
    <source>
        <dbReference type="ARBA" id="ARBA00023015"/>
    </source>
</evidence>
<dbReference type="InterPro" id="IPR036390">
    <property type="entry name" value="WH_DNA-bd_sf"/>
</dbReference>
<dbReference type="AlphaFoldDB" id="A0A2W4CPC4"/>
<dbReference type="SUPFAM" id="SSF46785">
    <property type="entry name" value="Winged helix' DNA-binding domain"/>
    <property type="match status" value="1"/>
</dbReference>
<dbReference type="CDD" id="cd08422">
    <property type="entry name" value="PBP2_CrgA_like"/>
    <property type="match status" value="1"/>
</dbReference>
<gene>
    <name evidence="9" type="ORF">CPY51_19135</name>
</gene>
<feature type="domain" description="HTH lysR-type" evidence="8">
    <location>
        <begin position="2"/>
        <end position="59"/>
    </location>
</feature>
<dbReference type="InterPro" id="IPR036388">
    <property type="entry name" value="WH-like_DNA-bd_sf"/>
</dbReference>
<evidence type="ECO:0000313" key="10">
    <source>
        <dbReference type="Proteomes" id="UP000248925"/>
    </source>
</evidence>
<reference evidence="9 10" key="1">
    <citation type="journal article" date="2018" name="Sci. Rep.">
        <title>Rhizobium tumorigenes sp. nov., a novel plant tumorigenic bacterium isolated from cane gall tumors on thornless blackberry.</title>
        <authorList>
            <person name="Kuzmanovi N."/>
            <person name="Smalla K."/>
            <person name="Gronow S."/>
            <person name="PuBawska J."/>
        </authorList>
    </citation>
    <scope>NUCLEOTIDE SEQUENCE [LARGE SCALE GENOMIC DNA]</scope>
    <source>
        <strain evidence="9 10">CCBAU 85046</strain>
    </source>
</reference>